<comment type="similarity">
    <text evidence="1">Belongs to the LysR transcriptional regulatory family.</text>
</comment>
<dbReference type="KEGG" id="gps:C427_1506"/>
<dbReference type="CDD" id="cd08417">
    <property type="entry name" value="PBP2_Nitroaromatics_like"/>
    <property type="match status" value="1"/>
</dbReference>
<name>K7AX66_9ALTE</name>
<dbReference type="PROSITE" id="PS50931">
    <property type="entry name" value="HTH_LYSR"/>
    <property type="match status" value="1"/>
</dbReference>
<dbReference type="InterPro" id="IPR005119">
    <property type="entry name" value="LysR_subst-bd"/>
</dbReference>
<evidence type="ECO:0000256" key="3">
    <source>
        <dbReference type="ARBA" id="ARBA00023125"/>
    </source>
</evidence>
<evidence type="ECO:0000256" key="4">
    <source>
        <dbReference type="ARBA" id="ARBA00023163"/>
    </source>
</evidence>
<keyword evidence="4" id="KW-0804">Transcription</keyword>
<sequence>MNIKSKDLNSLHLFAILYEERSLTRASARMALSQPALSHRLNKLREEFGDPMFVRASRGLTLTPFAKKYANQIMGVVSNVEAFYQTMQPPDFLQQRDKVTIYGTEIVEALLMPSVLNIIASEAPNVKIIMFNTSGRLPLKELENGTCDIAIAGFFENIPTSFYQEKIMEYEFVVLANKQNEHIGSELTLAAFLQCRHVMVTLTGALNGSIDTALESLGEKRRVLAGYSSFLAPQILLRKQKNILFVCARPLAVLAVQNNKDLIIYNSPAALPKIELIQVWHERTHNDQLRKLLRENLKNIASKASWK</sequence>
<dbReference type="Pfam" id="PF00126">
    <property type="entry name" value="HTH_1"/>
    <property type="match status" value="1"/>
</dbReference>
<dbReference type="eggNOG" id="COG0583">
    <property type="taxonomic scope" value="Bacteria"/>
</dbReference>
<accession>K7AX66</accession>
<dbReference type="SUPFAM" id="SSF46785">
    <property type="entry name" value="Winged helix' DNA-binding domain"/>
    <property type="match status" value="1"/>
</dbReference>
<keyword evidence="2" id="KW-0805">Transcription regulation</keyword>
<dbReference type="AlphaFoldDB" id="K7AX66"/>
<protein>
    <recommendedName>
        <fullName evidence="5">HTH lysR-type domain-containing protein</fullName>
    </recommendedName>
</protein>
<dbReference type="Proteomes" id="UP000011864">
    <property type="component" value="Chromosome"/>
</dbReference>
<dbReference type="GO" id="GO:0003677">
    <property type="term" value="F:DNA binding"/>
    <property type="evidence" value="ECO:0007669"/>
    <property type="project" value="UniProtKB-KW"/>
</dbReference>
<dbReference type="PATRIC" id="fig|1129794.4.peg.1492"/>
<dbReference type="HOGENOM" id="CLU_039613_39_0_6"/>
<dbReference type="InterPro" id="IPR000847">
    <property type="entry name" value="LysR_HTH_N"/>
</dbReference>
<dbReference type="InterPro" id="IPR050389">
    <property type="entry name" value="LysR-type_TF"/>
</dbReference>
<evidence type="ECO:0000256" key="2">
    <source>
        <dbReference type="ARBA" id="ARBA00023015"/>
    </source>
</evidence>
<evidence type="ECO:0000256" key="1">
    <source>
        <dbReference type="ARBA" id="ARBA00009437"/>
    </source>
</evidence>
<dbReference type="RefSeq" id="WP_007642108.1">
    <property type="nucleotide sequence ID" value="NC_020514.1"/>
</dbReference>
<dbReference type="PRINTS" id="PR00039">
    <property type="entry name" value="HTHLYSR"/>
</dbReference>
<keyword evidence="3" id="KW-0238">DNA-binding</keyword>
<dbReference type="Gene3D" id="3.40.190.10">
    <property type="entry name" value="Periplasmic binding protein-like II"/>
    <property type="match status" value="2"/>
</dbReference>
<dbReference type="Gene3D" id="1.10.10.10">
    <property type="entry name" value="Winged helix-like DNA-binding domain superfamily/Winged helix DNA-binding domain"/>
    <property type="match status" value="1"/>
</dbReference>
<dbReference type="STRING" id="1129794.C427_1506"/>
<dbReference type="GO" id="GO:0003700">
    <property type="term" value="F:DNA-binding transcription factor activity"/>
    <property type="evidence" value="ECO:0007669"/>
    <property type="project" value="InterPro"/>
</dbReference>
<dbReference type="PANTHER" id="PTHR30118">
    <property type="entry name" value="HTH-TYPE TRANSCRIPTIONAL REGULATOR LEUO-RELATED"/>
    <property type="match status" value="1"/>
</dbReference>
<dbReference type="EMBL" id="CP003837">
    <property type="protein sequence ID" value="AGH43615.1"/>
    <property type="molecule type" value="Genomic_DNA"/>
</dbReference>
<feature type="domain" description="HTH lysR-type" evidence="5">
    <location>
        <begin position="7"/>
        <end position="63"/>
    </location>
</feature>
<dbReference type="SUPFAM" id="SSF53850">
    <property type="entry name" value="Periplasmic binding protein-like II"/>
    <property type="match status" value="1"/>
</dbReference>
<dbReference type="InterPro" id="IPR037402">
    <property type="entry name" value="YidZ_PBP2"/>
</dbReference>
<evidence type="ECO:0000259" key="5">
    <source>
        <dbReference type="PROSITE" id="PS50931"/>
    </source>
</evidence>
<dbReference type="OrthoDB" id="6621790at2"/>
<keyword evidence="7" id="KW-1185">Reference proteome</keyword>
<evidence type="ECO:0000313" key="6">
    <source>
        <dbReference type="EMBL" id="AGH43615.1"/>
    </source>
</evidence>
<dbReference type="PANTHER" id="PTHR30118:SF15">
    <property type="entry name" value="TRANSCRIPTIONAL REGULATORY PROTEIN"/>
    <property type="match status" value="1"/>
</dbReference>
<organism evidence="6 7">
    <name type="scientific">Paraglaciecola psychrophila 170</name>
    <dbReference type="NCBI Taxonomy" id="1129794"/>
    <lineage>
        <taxon>Bacteria</taxon>
        <taxon>Pseudomonadati</taxon>
        <taxon>Pseudomonadota</taxon>
        <taxon>Gammaproteobacteria</taxon>
        <taxon>Alteromonadales</taxon>
        <taxon>Alteromonadaceae</taxon>
        <taxon>Paraglaciecola</taxon>
    </lineage>
</organism>
<dbReference type="Pfam" id="PF03466">
    <property type="entry name" value="LysR_substrate"/>
    <property type="match status" value="1"/>
</dbReference>
<evidence type="ECO:0000313" key="7">
    <source>
        <dbReference type="Proteomes" id="UP000011864"/>
    </source>
</evidence>
<dbReference type="InterPro" id="IPR036390">
    <property type="entry name" value="WH_DNA-bd_sf"/>
</dbReference>
<reference evidence="6 7" key="1">
    <citation type="journal article" date="2013" name="Genome Announc.">
        <title>Complete Genome Sequence of Glaciecola psychrophila Strain 170T.</title>
        <authorList>
            <person name="Yin J."/>
            <person name="Chen J."/>
            <person name="Liu G."/>
            <person name="Yu Y."/>
            <person name="Song L."/>
            <person name="Wang X."/>
            <person name="Qu X."/>
        </authorList>
    </citation>
    <scope>NUCLEOTIDE SEQUENCE [LARGE SCALE GENOMIC DNA]</scope>
    <source>
        <strain evidence="6 7">170</strain>
    </source>
</reference>
<dbReference type="InterPro" id="IPR036388">
    <property type="entry name" value="WH-like_DNA-bd_sf"/>
</dbReference>
<gene>
    <name evidence="6" type="ORF">C427_1506</name>
</gene>
<proteinExistence type="inferred from homology"/>